<keyword evidence="2" id="KW-1185">Reference proteome</keyword>
<evidence type="ECO:0000313" key="2">
    <source>
        <dbReference type="Proteomes" id="UP001299046"/>
    </source>
</evidence>
<name>A0ABU5YQI4_9MYCO</name>
<organism evidence="1 2">
    <name type="scientific">[Mycobacterium] zoologicum</name>
    <dbReference type="NCBI Taxonomy" id="2872311"/>
    <lineage>
        <taxon>Bacteria</taxon>
        <taxon>Bacillati</taxon>
        <taxon>Actinomycetota</taxon>
        <taxon>Actinomycetes</taxon>
        <taxon>Mycobacteriales</taxon>
        <taxon>Mycobacteriaceae</taxon>
        <taxon>Mycolicibacter</taxon>
    </lineage>
</organism>
<reference evidence="1 2" key="1">
    <citation type="submission" date="2023-12" db="EMBL/GenBank/DDBJ databases">
        <title>Description of new species of Mycobacterium terrae complex isolated from sewage at the Sao Paulo Zoological Park Foundation in Brazil.</title>
        <authorList>
            <person name="Romagnoli C.L."/>
            <person name="Conceicao E.C."/>
            <person name="Machado E."/>
            <person name="Barreto L.B.P.F."/>
            <person name="Sharma A."/>
            <person name="Silva N.M."/>
            <person name="Marques L.E."/>
            <person name="Juliana M.A."/>
            <person name="Lourenco M.C.S."/>
            <person name="Digiampietri L.A."/>
            <person name="Suffys P.N."/>
            <person name="Viana-Niero C."/>
        </authorList>
    </citation>
    <scope>NUCLEOTIDE SEQUENCE [LARGE SCALE GENOMIC DNA]</scope>
    <source>
        <strain evidence="1 2">MYC123</strain>
    </source>
</reference>
<dbReference type="RefSeq" id="WP_329800043.1">
    <property type="nucleotide sequence ID" value="NZ_JAYJJT010000035.1"/>
</dbReference>
<dbReference type="EMBL" id="JAYJJT010000035">
    <property type="protein sequence ID" value="MEB3052125.1"/>
    <property type="molecule type" value="Genomic_DNA"/>
</dbReference>
<comment type="caution">
    <text evidence="1">The sequence shown here is derived from an EMBL/GenBank/DDBJ whole genome shotgun (WGS) entry which is preliminary data.</text>
</comment>
<dbReference type="Proteomes" id="UP001299046">
    <property type="component" value="Unassembled WGS sequence"/>
</dbReference>
<proteinExistence type="predicted"/>
<accession>A0ABU5YQI4</accession>
<evidence type="ECO:0000313" key="1">
    <source>
        <dbReference type="EMBL" id="MEB3052125.1"/>
    </source>
</evidence>
<protein>
    <submittedName>
        <fullName evidence="1">Uncharacterized protein</fullName>
    </submittedName>
</protein>
<gene>
    <name evidence="1" type="ORF">KV112_20660</name>
</gene>
<sequence length="124" mass="13130">MTAALSTGLSGHVATETTWRAELSLPSSGAALHATLIREETTWYDDDPTADVAEEIVCERDLAGVPLPAAFAAVDEWLVTEHRLRVLPHSWVPCDSGGDTGVALLLEGRALPARPIGALSNWGS</sequence>